<evidence type="ECO:0000259" key="1">
    <source>
        <dbReference type="Pfam" id="PF05838"/>
    </source>
</evidence>
<feature type="domain" description="Peptidoglycan binding" evidence="2">
    <location>
        <begin position="92"/>
        <end position="151"/>
    </location>
</feature>
<evidence type="ECO:0000313" key="3">
    <source>
        <dbReference type="EMBL" id="ASN68645.1"/>
    </source>
</evidence>
<proteinExistence type="predicted"/>
<accession>A0A2H4J0Z0</accession>
<protein>
    <submittedName>
        <fullName evidence="3">Uncharacterized protein</fullName>
    </submittedName>
</protein>
<feature type="domain" description="TtsA-like Glycoside hydrolase family 108" evidence="1">
    <location>
        <begin position="8"/>
        <end position="87"/>
    </location>
</feature>
<dbReference type="Pfam" id="PF05838">
    <property type="entry name" value="Glyco_hydro_108"/>
    <property type="match status" value="1"/>
</dbReference>
<evidence type="ECO:0000259" key="2">
    <source>
        <dbReference type="Pfam" id="PF09374"/>
    </source>
</evidence>
<dbReference type="InterPro" id="IPR018537">
    <property type="entry name" value="Peptidoglycan-bd_3"/>
</dbReference>
<dbReference type="Gene3D" id="1.20.141.10">
    <property type="entry name" value="Chitosanase, subunit A, domain 1"/>
    <property type="match status" value="1"/>
</dbReference>
<reference evidence="3" key="1">
    <citation type="submission" date="2017-06" db="EMBL/GenBank/DDBJ databases">
        <title>Novel phages from South African skin metaviromes.</title>
        <authorList>
            <person name="van Zyl L.J."/>
            <person name="Abrahams Y."/>
            <person name="Stander E.A."/>
            <person name="Kirby B.M."/>
            <person name="Clavaud C."/>
            <person name="Farcet C."/>
            <person name="Breton L."/>
            <person name="Trindade M.I."/>
        </authorList>
    </citation>
    <scope>NUCLEOTIDE SEQUENCE</scope>
</reference>
<dbReference type="CDD" id="cd13926">
    <property type="entry name" value="N-acetylmuramidase_GH108"/>
    <property type="match status" value="1"/>
</dbReference>
<dbReference type="SUPFAM" id="SSF53955">
    <property type="entry name" value="Lysozyme-like"/>
    <property type="match status" value="1"/>
</dbReference>
<dbReference type="InterPro" id="IPR008565">
    <property type="entry name" value="TtsA-like_GH18_dom"/>
</dbReference>
<name>A0A2H4J0Z0_9CAUD</name>
<dbReference type="InterPro" id="IPR023346">
    <property type="entry name" value="Lysozyme-like_dom_sf"/>
</dbReference>
<dbReference type="Pfam" id="PF09374">
    <property type="entry name" value="PG_binding_3"/>
    <property type="match status" value="1"/>
</dbReference>
<sequence length="163" mass="17895">MSFDVAFTRLMGSEGGYVNNPVDPGGETMWGVTARVARANGYQGEMKSLTKEKAKEIAKKVYWDPLKCDQMPFSVAFQVFDGSYNSGPDQSARWLQRALGVADDGKIGPITLNKLSNSNPAAICALYIAARGKFQTKLSTWSTFGKGWANRNYDNLEHLASDL</sequence>
<organism evidence="3">
    <name type="scientific">uncultured Caudovirales phage</name>
    <dbReference type="NCBI Taxonomy" id="2100421"/>
    <lineage>
        <taxon>Viruses</taxon>
        <taxon>Duplodnaviria</taxon>
        <taxon>Heunggongvirae</taxon>
        <taxon>Uroviricota</taxon>
        <taxon>Caudoviricetes</taxon>
        <taxon>Peduoviridae</taxon>
        <taxon>Maltschvirus</taxon>
        <taxon>Maltschvirus maltsch</taxon>
    </lineage>
</organism>
<dbReference type="EMBL" id="MF417879">
    <property type="protein sequence ID" value="ASN68645.1"/>
    <property type="molecule type" value="Genomic_DNA"/>
</dbReference>
<gene>
    <name evidence="3" type="ORF">3S11_23</name>
</gene>